<dbReference type="InterPro" id="IPR035709">
    <property type="entry name" value="YoaB-like"/>
</dbReference>
<proteinExistence type="predicted"/>
<dbReference type="AlphaFoldDB" id="A0AA45W2P6"/>
<dbReference type="InterPro" id="IPR035959">
    <property type="entry name" value="RutC-like_sf"/>
</dbReference>
<dbReference type="SUPFAM" id="SSF55298">
    <property type="entry name" value="YjgF-like"/>
    <property type="match status" value="1"/>
</dbReference>
<gene>
    <name evidence="2" type="ORF">JHX88_10900</name>
    <name evidence="1" type="ORF">SAMN05421772_10322</name>
</gene>
<dbReference type="EMBL" id="CP067140">
    <property type="protein sequence ID" value="WCR01462.1"/>
    <property type="molecule type" value="Genomic_DNA"/>
</dbReference>
<sequence length="116" mass="12565">MTIKRINAGSRMSDVVIAGGIAYFSGIVPTDTSGDVAEQTTSVLDRIDVLLAEAGLVRSNILRAEIYLANIVDFPRMNEVWDSWVTAGETPSRVTSEAKLARPEIKVEIMITALAN</sequence>
<dbReference type="PANTHER" id="PTHR47328:SF1">
    <property type="entry name" value="RUTC FAMILY PROTEIN YOAB"/>
    <property type="match status" value="1"/>
</dbReference>
<organism evidence="1 3">
    <name type="scientific">Paracoccus saliphilus</name>
    <dbReference type="NCBI Taxonomy" id="405559"/>
    <lineage>
        <taxon>Bacteria</taxon>
        <taxon>Pseudomonadati</taxon>
        <taxon>Pseudomonadota</taxon>
        <taxon>Alphaproteobacteria</taxon>
        <taxon>Rhodobacterales</taxon>
        <taxon>Paracoccaceae</taxon>
        <taxon>Paracoccus</taxon>
    </lineage>
</organism>
<reference evidence="1 3" key="1">
    <citation type="submission" date="2017-01" db="EMBL/GenBank/DDBJ databases">
        <authorList>
            <person name="Varghese N."/>
            <person name="Submissions S."/>
        </authorList>
    </citation>
    <scope>NUCLEOTIDE SEQUENCE [LARGE SCALE GENOMIC DNA]</scope>
    <source>
        <strain evidence="1 3">DSM 18447</strain>
    </source>
</reference>
<dbReference type="Proteomes" id="UP000186216">
    <property type="component" value="Unassembled WGS sequence"/>
</dbReference>
<accession>A0AA45W2P6</accession>
<dbReference type="EMBL" id="FTOU01000003">
    <property type="protein sequence ID" value="SIS69164.1"/>
    <property type="molecule type" value="Genomic_DNA"/>
</dbReference>
<evidence type="ECO:0000313" key="3">
    <source>
        <dbReference type="Proteomes" id="UP000186216"/>
    </source>
</evidence>
<protein>
    <submittedName>
        <fullName evidence="1">Enamine deaminase RidA, house cleaning of reactive enamine intermediates, YjgF/YER057c/UK114 family</fullName>
    </submittedName>
    <submittedName>
        <fullName evidence="2">RidA family protein</fullName>
    </submittedName>
</protein>
<name>A0AA45W2P6_9RHOB</name>
<dbReference type="PANTHER" id="PTHR47328">
    <property type="match status" value="1"/>
</dbReference>
<keyword evidence="4" id="KW-1185">Reference proteome</keyword>
<dbReference type="CDD" id="cd06150">
    <property type="entry name" value="YjgF_YER057c_UK114_like_2"/>
    <property type="match status" value="1"/>
</dbReference>
<dbReference type="Proteomes" id="UP001215549">
    <property type="component" value="Chromosome"/>
</dbReference>
<evidence type="ECO:0000313" key="1">
    <source>
        <dbReference type="EMBL" id="SIS69164.1"/>
    </source>
</evidence>
<dbReference type="Gene3D" id="3.30.1330.40">
    <property type="entry name" value="RutC-like"/>
    <property type="match status" value="1"/>
</dbReference>
<evidence type="ECO:0000313" key="2">
    <source>
        <dbReference type="EMBL" id="WCR01462.1"/>
    </source>
</evidence>
<dbReference type="RefSeq" id="WP_076523875.1">
    <property type="nucleotide sequence ID" value="NZ_CP067140.1"/>
</dbReference>
<evidence type="ECO:0000313" key="4">
    <source>
        <dbReference type="Proteomes" id="UP001215549"/>
    </source>
</evidence>
<dbReference type="Pfam" id="PF01042">
    <property type="entry name" value="Ribonuc_L-PSP"/>
    <property type="match status" value="1"/>
</dbReference>
<reference evidence="2 4" key="2">
    <citation type="submission" date="2021-01" db="EMBL/GenBank/DDBJ databases">
        <title>Biogeographic distribution of Paracoccus.</title>
        <authorList>
            <person name="Hollensteiner J."/>
            <person name="Leineberger J."/>
            <person name="Brinkhoff T."/>
            <person name="Daniel R."/>
        </authorList>
    </citation>
    <scope>NUCLEOTIDE SEQUENCE [LARGE SCALE GENOMIC DNA]</scope>
    <source>
        <strain evidence="2 4">DSM 18447</strain>
    </source>
</reference>
<dbReference type="InterPro" id="IPR006175">
    <property type="entry name" value="YjgF/YER057c/UK114"/>
</dbReference>